<organism evidence="1 2">
    <name type="scientific">Gordonia phage Suzy</name>
    <dbReference type="NCBI Taxonomy" id="2201430"/>
    <lineage>
        <taxon>Viruses</taxon>
        <taxon>Duplodnaviria</taxon>
        <taxon>Heunggongvirae</taxon>
        <taxon>Uroviricota</taxon>
        <taxon>Caudoviricetes</taxon>
        <taxon>Terapinvirus</taxon>
        <taxon>Terapinvirus suzy</taxon>
    </lineage>
</organism>
<gene>
    <name evidence="1" type="primary">44</name>
    <name evidence="1" type="ORF">PBI_SUZY_44</name>
</gene>
<dbReference type="KEGG" id="vg:54993563"/>
<proteinExistence type="predicted"/>
<protein>
    <submittedName>
        <fullName evidence="1">Uncharacterized protein</fullName>
    </submittedName>
</protein>
<dbReference type="EMBL" id="MH271313">
    <property type="protein sequence ID" value="AWY06149.1"/>
    <property type="molecule type" value="Genomic_DNA"/>
</dbReference>
<accession>A0A2Z4Q8P3</accession>
<evidence type="ECO:0000313" key="1">
    <source>
        <dbReference type="EMBL" id="AWY06149.1"/>
    </source>
</evidence>
<sequence length="134" mass="15346">MSRKVAFYYMSTEVDRKGVRMITDQVDEALMVELKGQIVPIAAGFYVGSYGVQQYKRRLKIWSHLLDLMEKEQDLEEQIDQQMVGHGAQEEMSLLQARMQGVREALAMLGYGNIGLDALKLIEAQADIRYDQEL</sequence>
<evidence type="ECO:0000313" key="2">
    <source>
        <dbReference type="Proteomes" id="UP000250774"/>
    </source>
</evidence>
<keyword evidence="2" id="KW-1185">Reference proteome</keyword>
<dbReference type="Proteomes" id="UP000250774">
    <property type="component" value="Segment"/>
</dbReference>
<dbReference type="RefSeq" id="YP_009803005.1">
    <property type="nucleotide sequence ID" value="NC_047990.1"/>
</dbReference>
<dbReference type="GeneID" id="54993563"/>
<reference evidence="2" key="1">
    <citation type="submission" date="2018-04" db="EMBL/GenBank/DDBJ databases">
        <authorList>
            <person name="Harrington T."/>
            <person name="Washburn E."/>
            <person name="Bricker J."/>
            <person name="McKinney A."/>
            <person name="Betsko A.J."/>
            <person name="Garlena R.A."/>
            <person name="Russell D.A."/>
            <person name="Pope W.A."/>
            <person name="Jacobs-Sera D."/>
            <person name="Hatfull G.F."/>
        </authorList>
    </citation>
    <scope>NUCLEOTIDE SEQUENCE [LARGE SCALE GENOMIC DNA]</scope>
</reference>
<name>A0A2Z4Q8P3_9CAUD</name>